<proteinExistence type="predicted"/>
<evidence type="ECO:0000313" key="2">
    <source>
        <dbReference type="Proteomes" id="UP000823388"/>
    </source>
</evidence>
<protein>
    <submittedName>
        <fullName evidence="1">Uncharacterized protein</fullName>
    </submittedName>
</protein>
<reference evidence="1" key="1">
    <citation type="submission" date="2020-05" db="EMBL/GenBank/DDBJ databases">
        <title>WGS assembly of Panicum virgatum.</title>
        <authorList>
            <person name="Lovell J.T."/>
            <person name="Jenkins J."/>
            <person name="Shu S."/>
            <person name="Juenger T.E."/>
            <person name="Schmutz J."/>
        </authorList>
    </citation>
    <scope>NUCLEOTIDE SEQUENCE</scope>
    <source>
        <strain evidence="1">AP13</strain>
    </source>
</reference>
<dbReference type="Proteomes" id="UP000823388">
    <property type="component" value="Chromosome 7N"/>
</dbReference>
<accession>A0A8T0PRJ6</accession>
<gene>
    <name evidence="1" type="ORF">PVAP13_7NG006935</name>
</gene>
<organism evidence="1 2">
    <name type="scientific">Panicum virgatum</name>
    <name type="common">Blackwell switchgrass</name>
    <dbReference type="NCBI Taxonomy" id="38727"/>
    <lineage>
        <taxon>Eukaryota</taxon>
        <taxon>Viridiplantae</taxon>
        <taxon>Streptophyta</taxon>
        <taxon>Embryophyta</taxon>
        <taxon>Tracheophyta</taxon>
        <taxon>Spermatophyta</taxon>
        <taxon>Magnoliopsida</taxon>
        <taxon>Liliopsida</taxon>
        <taxon>Poales</taxon>
        <taxon>Poaceae</taxon>
        <taxon>PACMAD clade</taxon>
        <taxon>Panicoideae</taxon>
        <taxon>Panicodae</taxon>
        <taxon>Paniceae</taxon>
        <taxon>Panicinae</taxon>
        <taxon>Panicum</taxon>
        <taxon>Panicum sect. Hiantes</taxon>
    </lineage>
</organism>
<sequence>MPRYVKTYVMPTTATSTPVHLDTGRYTPVHPDTGRYTLVHADTMPRYVKTYVKKDKRSPSTSSSCQLVVLLGWQAAPHCGAFSLSLIAFRLLQLPRVIMYDRRGMLW</sequence>
<name>A0A8T0PRJ6_PANVG</name>
<keyword evidence="2" id="KW-1185">Reference proteome</keyword>
<dbReference type="EMBL" id="CM029050">
    <property type="protein sequence ID" value="KAG2564310.1"/>
    <property type="molecule type" value="Genomic_DNA"/>
</dbReference>
<evidence type="ECO:0000313" key="1">
    <source>
        <dbReference type="EMBL" id="KAG2564310.1"/>
    </source>
</evidence>
<comment type="caution">
    <text evidence="1">The sequence shown here is derived from an EMBL/GenBank/DDBJ whole genome shotgun (WGS) entry which is preliminary data.</text>
</comment>
<dbReference type="AlphaFoldDB" id="A0A8T0PRJ6"/>